<keyword evidence="1" id="KW-0175">Coiled coil</keyword>
<evidence type="ECO:0000313" key="3">
    <source>
        <dbReference type="EMBL" id="KJB45127.1"/>
    </source>
</evidence>
<feature type="coiled-coil region" evidence="1">
    <location>
        <begin position="422"/>
        <end position="547"/>
    </location>
</feature>
<feature type="compositionally biased region" description="Basic and acidic residues" evidence="2">
    <location>
        <begin position="567"/>
        <end position="585"/>
    </location>
</feature>
<dbReference type="KEGG" id="gra:105804787"/>
<protein>
    <submittedName>
        <fullName evidence="3">Uncharacterized protein</fullName>
    </submittedName>
</protein>
<feature type="region of interest" description="Disordered" evidence="2">
    <location>
        <begin position="1"/>
        <end position="56"/>
    </location>
</feature>
<dbReference type="PANTHER" id="PTHR11363">
    <property type="entry name" value="60S RIBOSOMAL PROTEIN L3-RELATED"/>
    <property type="match status" value="1"/>
</dbReference>
<dbReference type="Gramene" id="KJB45127">
    <property type="protein sequence ID" value="KJB45127"/>
    <property type="gene ID" value="B456_007G291400"/>
</dbReference>
<dbReference type="GO" id="GO:0003735">
    <property type="term" value="F:structural constituent of ribosome"/>
    <property type="evidence" value="ECO:0007669"/>
    <property type="project" value="InterPro"/>
</dbReference>
<dbReference type="eggNOG" id="ENOG502QRUN">
    <property type="taxonomic scope" value="Eukaryota"/>
</dbReference>
<keyword evidence="4" id="KW-1185">Reference proteome</keyword>
<feature type="coiled-coil region" evidence="1">
    <location>
        <begin position="198"/>
        <end position="393"/>
    </location>
</feature>
<reference evidence="3 4" key="1">
    <citation type="journal article" date="2012" name="Nature">
        <title>Repeated polyploidization of Gossypium genomes and the evolution of spinnable cotton fibres.</title>
        <authorList>
            <person name="Paterson A.H."/>
            <person name="Wendel J.F."/>
            <person name="Gundlach H."/>
            <person name="Guo H."/>
            <person name="Jenkins J."/>
            <person name="Jin D."/>
            <person name="Llewellyn D."/>
            <person name="Showmaker K.C."/>
            <person name="Shu S."/>
            <person name="Udall J."/>
            <person name="Yoo M.J."/>
            <person name="Byers R."/>
            <person name="Chen W."/>
            <person name="Doron-Faigenboim A."/>
            <person name="Duke M.V."/>
            <person name="Gong L."/>
            <person name="Grimwood J."/>
            <person name="Grover C."/>
            <person name="Grupp K."/>
            <person name="Hu G."/>
            <person name="Lee T.H."/>
            <person name="Li J."/>
            <person name="Lin L."/>
            <person name="Liu T."/>
            <person name="Marler B.S."/>
            <person name="Page J.T."/>
            <person name="Roberts A.W."/>
            <person name="Romanel E."/>
            <person name="Sanders W.S."/>
            <person name="Szadkowski E."/>
            <person name="Tan X."/>
            <person name="Tang H."/>
            <person name="Xu C."/>
            <person name="Wang J."/>
            <person name="Wang Z."/>
            <person name="Zhang D."/>
            <person name="Zhang L."/>
            <person name="Ashrafi H."/>
            <person name="Bedon F."/>
            <person name="Bowers J.E."/>
            <person name="Brubaker C.L."/>
            <person name="Chee P.W."/>
            <person name="Das S."/>
            <person name="Gingle A.R."/>
            <person name="Haigler C.H."/>
            <person name="Harker D."/>
            <person name="Hoffmann L.V."/>
            <person name="Hovav R."/>
            <person name="Jones D.C."/>
            <person name="Lemke C."/>
            <person name="Mansoor S."/>
            <person name="ur Rahman M."/>
            <person name="Rainville L.N."/>
            <person name="Rambani A."/>
            <person name="Reddy U.K."/>
            <person name="Rong J.K."/>
            <person name="Saranga Y."/>
            <person name="Scheffler B.E."/>
            <person name="Scheffler J.A."/>
            <person name="Stelly D.M."/>
            <person name="Triplett B.A."/>
            <person name="Van Deynze A."/>
            <person name="Vaslin M.F."/>
            <person name="Waghmare V.N."/>
            <person name="Walford S.A."/>
            <person name="Wright R.J."/>
            <person name="Zaki E.A."/>
            <person name="Zhang T."/>
            <person name="Dennis E.S."/>
            <person name="Mayer K.F."/>
            <person name="Peterson D.G."/>
            <person name="Rokhsar D.S."/>
            <person name="Wang X."/>
            <person name="Schmutz J."/>
        </authorList>
    </citation>
    <scope>NUCLEOTIDE SEQUENCE [LARGE SCALE GENOMIC DNA]</scope>
</reference>
<sequence length="655" mass="76235">MARKKPAKKKPTRNKSQDFQQQNPSQEIQDSAKDSSFTESSNEMNPQSPMEDPNEQLQSLQTLNSLLVKETFEKRQQVELLVQYYKGLEAELSKRKELEGVQSDKNMGLEWQNGVLSVYMETQMKEMGVEKEREIGELNSKVNGLISSLENERERLSLVSKERDLARNDFELQVNEGRLMKANLVDMEKNERGFLEEIGKLRVECDKLLGDKEELEKVKSSVVKDKDLLEKNIKDMVMEVEDLRIKIENLEKEKKEIEMEKIYQRAKIDELEKKMRNMDKVILNFNKEEGVLRSKVFLLEKNYAEAMDREAELAKEIDALVEEKRAIEQNLERVMEEKDLATKSLETTVAESADKQRRIDKLLEERDAATRVLEMNKKELKDMREKIEDFLGDKSEIEKVKFSGEINKSELHKEVSDLWDVVNRLLEACEAYENKKKELISEVSCIRVSFDELTLEKDNALKVLDEEKQNGVNLRLKVSEMEKILEETTEELTQKKVEWQNLIKEKEEMVNHCRSMAEDKDGLQKELLEAKRTLNDLRAKMESTSIKYQQLLTLLKNTASRLCQSKGETDRKKKEEAAIAERKHEEDIEPYSTELEAIKQAFENKETVAQDLKLKVEVMEKSVVEAQKKKSFWTLVSSATTLLAAVTFAYAARRF</sequence>
<name>A0A0D2PGG0_GOSRA</name>
<dbReference type="STRING" id="29730.A0A0D2PGG0"/>
<dbReference type="EMBL" id="CM001746">
    <property type="protein sequence ID" value="KJB45127.1"/>
    <property type="molecule type" value="Genomic_DNA"/>
</dbReference>
<dbReference type="PANTHER" id="PTHR11363:SF15">
    <property type="entry name" value="PREFOLDIN CHAPERONE SUBUNIT FAMILY PROTEIN"/>
    <property type="match status" value="1"/>
</dbReference>
<accession>A0A0D2PGG0</accession>
<feature type="region of interest" description="Disordered" evidence="2">
    <location>
        <begin position="566"/>
        <end position="585"/>
    </location>
</feature>
<proteinExistence type="predicted"/>
<dbReference type="OrthoDB" id="689590at2759"/>
<evidence type="ECO:0000256" key="1">
    <source>
        <dbReference type="SAM" id="Coils"/>
    </source>
</evidence>
<dbReference type="GO" id="GO:0022625">
    <property type="term" value="C:cytosolic large ribosomal subunit"/>
    <property type="evidence" value="ECO:0007669"/>
    <property type="project" value="TreeGrafter"/>
</dbReference>
<dbReference type="GO" id="GO:0006412">
    <property type="term" value="P:translation"/>
    <property type="evidence" value="ECO:0007669"/>
    <property type="project" value="InterPro"/>
</dbReference>
<evidence type="ECO:0000256" key="2">
    <source>
        <dbReference type="SAM" id="MobiDB-lite"/>
    </source>
</evidence>
<dbReference type="GO" id="GO:0003723">
    <property type="term" value="F:RNA binding"/>
    <property type="evidence" value="ECO:0007669"/>
    <property type="project" value="TreeGrafter"/>
</dbReference>
<evidence type="ECO:0000313" key="4">
    <source>
        <dbReference type="Proteomes" id="UP000032304"/>
    </source>
</evidence>
<feature type="coiled-coil region" evidence="1">
    <location>
        <begin position="595"/>
        <end position="629"/>
    </location>
</feature>
<gene>
    <name evidence="3" type="ORF">B456_007G291400</name>
</gene>
<dbReference type="AlphaFoldDB" id="A0A0D2PGG0"/>
<organism evidence="3 4">
    <name type="scientific">Gossypium raimondii</name>
    <name type="common">Peruvian cotton</name>
    <name type="synonym">Gossypium klotzschianum subsp. raimondii</name>
    <dbReference type="NCBI Taxonomy" id="29730"/>
    <lineage>
        <taxon>Eukaryota</taxon>
        <taxon>Viridiplantae</taxon>
        <taxon>Streptophyta</taxon>
        <taxon>Embryophyta</taxon>
        <taxon>Tracheophyta</taxon>
        <taxon>Spermatophyta</taxon>
        <taxon>Magnoliopsida</taxon>
        <taxon>eudicotyledons</taxon>
        <taxon>Gunneridae</taxon>
        <taxon>Pentapetalae</taxon>
        <taxon>rosids</taxon>
        <taxon>malvids</taxon>
        <taxon>Malvales</taxon>
        <taxon>Malvaceae</taxon>
        <taxon>Malvoideae</taxon>
        <taxon>Gossypium</taxon>
    </lineage>
</organism>
<dbReference type="OMA" id="ISAMQCK"/>
<dbReference type="Proteomes" id="UP000032304">
    <property type="component" value="Chromosome 7"/>
</dbReference>
<feature type="compositionally biased region" description="Polar residues" evidence="2">
    <location>
        <begin position="17"/>
        <end position="48"/>
    </location>
</feature>
<feature type="compositionally biased region" description="Basic residues" evidence="2">
    <location>
        <begin position="1"/>
        <end position="13"/>
    </location>
</feature>
<dbReference type="InterPro" id="IPR045077">
    <property type="entry name" value="L3_arc_euk"/>
</dbReference>